<accession>A0A6B2NM38</accession>
<gene>
    <name evidence="2" type="ORF">G0P99_04920</name>
</gene>
<sequence>MPFPHRLALSRLPVLCLAVLMAASPVPGQETQAPSASDMTAPDMAAIEQAWKRGDYVTVREGLERLAREDATPLAQYRYGRVLYEGRGGPRDIAGAIDWLGRAVEQDHLEAATLLARILLTGTSLGIERDPVRAGQLLAAAAARGDREAQYYMGLLTSAGDGVAKDEAAAVNWFLAAAEKEHVEAQYELSRAYSKGAGVAANPEKTLLWLTRAAENGHAEAQFYLANAHDTGQGAARSAGEALRWYRRAAEQGHILAQRMLGTKYMQGEEVTQDIGEALRWLEPAAQAGEPGAMTNLGYIYATGAGGVPVDDARALAWYERAADAGIGRAMLVLGRFHETGRGTPQDMGRAMGFYRQALAAGEAQAAGQLARLQLDGKLDGLAAPHEAVTWMAQALRGGDSRAETWLVAQAEEGVRPARTALALAWLERGDRTEEAAAWLERAAQDGDARAQAELGKLHVTGTGVPLDYEAAHAWLNLAAAAGLGAAAEQRDTVAKLMTPEQIAAAQARARTLFEAVEARAPATQQTVRDEN</sequence>
<dbReference type="InterPro" id="IPR011990">
    <property type="entry name" value="TPR-like_helical_dom_sf"/>
</dbReference>
<dbReference type="SUPFAM" id="SSF81901">
    <property type="entry name" value="HCP-like"/>
    <property type="match status" value="3"/>
</dbReference>
<dbReference type="AlphaFoldDB" id="A0A6B2NM38"/>
<dbReference type="PANTHER" id="PTHR11102">
    <property type="entry name" value="SEL-1-LIKE PROTEIN"/>
    <property type="match status" value="1"/>
</dbReference>
<evidence type="ECO:0000256" key="1">
    <source>
        <dbReference type="SAM" id="SignalP"/>
    </source>
</evidence>
<dbReference type="InterPro" id="IPR050767">
    <property type="entry name" value="Sel1_AlgK"/>
</dbReference>
<dbReference type="EMBL" id="JAAGOX010000007">
    <property type="protein sequence ID" value="NDW44290.1"/>
    <property type="molecule type" value="Genomic_DNA"/>
</dbReference>
<reference evidence="2" key="1">
    <citation type="submission" date="2020-02" db="EMBL/GenBank/DDBJ databases">
        <title>Delineation of the pyrene-degrading pathway in Roseobacter clade bacteria by genomic analysis.</title>
        <authorList>
            <person name="Zhou H."/>
            <person name="Wang H."/>
        </authorList>
    </citation>
    <scope>NUCLEOTIDE SEQUENCE</scope>
    <source>
        <strain evidence="2">PrR005</strain>
    </source>
</reference>
<feature type="chain" id="PRO_5025600586" evidence="1">
    <location>
        <begin position="29"/>
        <end position="532"/>
    </location>
</feature>
<dbReference type="RefSeq" id="WP_164128276.1">
    <property type="nucleotide sequence ID" value="NZ_JAAGOX010000007.1"/>
</dbReference>
<keyword evidence="1" id="KW-0732">Signal</keyword>
<comment type="caution">
    <text evidence="2">The sequence shown here is derived from an EMBL/GenBank/DDBJ whole genome shotgun (WGS) entry which is preliminary data.</text>
</comment>
<dbReference type="SMART" id="SM00671">
    <property type="entry name" value="SEL1"/>
    <property type="match status" value="11"/>
</dbReference>
<organism evidence="2">
    <name type="scientific">Ruegeria sp. PrR005</name>
    <dbReference type="NCBI Taxonomy" id="2706882"/>
    <lineage>
        <taxon>Bacteria</taxon>
        <taxon>Pseudomonadati</taxon>
        <taxon>Pseudomonadota</taxon>
        <taxon>Alphaproteobacteria</taxon>
        <taxon>Rhodobacterales</taxon>
        <taxon>Roseobacteraceae</taxon>
        <taxon>Ruegeria</taxon>
    </lineage>
</organism>
<dbReference type="Pfam" id="PF08238">
    <property type="entry name" value="Sel1"/>
    <property type="match status" value="11"/>
</dbReference>
<dbReference type="InterPro" id="IPR006597">
    <property type="entry name" value="Sel1-like"/>
</dbReference>
<evidence type="ECO:0000313" key="2">
    <source>
        <dbReference type="EMBL" id="NDW44290.1"/>
    </source>
</evidence>
<dbReference type="PANTHER" id="PTHR11102:SF160">
    <property type="entry name" value="ERAD-ASSOCIATED E3 UBIQUITIN-PROTEIN LIGASE COMPONENT HRD3"/>
    <property type="match status" value="1"/>
</dbReference>
<dbReference type="Gene3D" id="1.25.40.10">
    <property type="entry name" value="Tetratricopeptide repeat domain"/>
    <property type="match status" value="3"/>
</dbReference>
<proteinExistence type="predicted"/>
<feature type="signal peptide" evidence="1">
    <location>
        <begin position="1"/>
        <end position="28"/>
    </location>
</feature>
<protein>
    <submittedName>
        <fullName evidence="2">SEL1-like repeat protein</fullName>
    </submittedName>
</protein>
<name>A0A6B2NM38_9RHOB</name>